<evidence type="ECO:0000313" key="1">
    <source>
        <dbReference type="EMBL" id="VFU44822.1"/>
    </source>
</evidence>
<dbReference type="AlphaFoldDB" id="A0A6N2LWN6"/>
<proteinExistence type="predicted"/>
<reference evidence="1" key="1">
    <citation type="submission" date="2019-03" db="EMBL/GenBank/DDBJ databases">
        <authorList>
            <person name="Mank J."/>
            <person name="Almeida P."/>
        </authorList>
    </citation>
    <scope>NUCLEOTIDE SEQUENCE</scope>
    <source>
        <strain evidence="1">78183</strain>
    </source>
</reference>
<dbReference type="EMBL" id="CAADRP010001608">
    <property type="protein sequence ID" value="VFU44822.1"/>
    <property type="molecule type" value="Genomic_DNA"/>
</dbReference>
<organism evidence="1">
    <name type="scientific">Salix viminalis</name>
    <name type="common">Common osier</name>
    <name type="synonym">Basket willow</name>
    <dbReference type="NCBI Taxonomy" id="40686"/>
    <lineage>
        <taxon>Eukaryota</taxon>
        <taxon>Viridiplantae</taxon>
        <taxon>Streptophyta</taxon>
        <taxon>Embryophyta</taxon>
        <taxon>Tracheophyta</taxon>
        <taxon>Spermatophyta</taxon>
        <taxon>Magnoliopsida</taxon>
        <taxon>eudicotyledons</taxon>
        <taxon>Gunneridae</taxon>
        <taxon>Pentapetalae</taxon>
        <taxon>rosids</taxon>
        <taxon>fabids</taxon>
        <taxon>Malpighiales</taxon>
        <taxon>Salicaceae</taxon>
        <taxon>Saliceae</taxon>
        <taxon>Salix</taxon>
    </lineage>
</organism>
<name>A0A6N2LWN6_SALVM</name>
<protein>
    <submittedName>
        <fullName evidence="1">Uncharacterized protein</fullName>
    </submittedName>
</protein>
<sequence length="115" mass="13027">MTDALQIIISESKSSVLDKEHNQGSKIPQIASERETLRIATKAQPAHPPFVCLRVLLFINNLAISFPADDFPHKQHQQQQRNHILSVSGCQTRSRFIQNKGNRLDAPVCLRVILY</sequence>
<accession>A0A6N2LWN6</accession>
<gene>
    <name evidence="1" type="ORF">SVIM_LOCUS277373</name>
</gene>